<name>A0A4S1XE47_9SPHN</name>
<dbReference type="Proteomes" id="UP000306147">
    <property type="component" value="Unassembled WGS sequence"/>
</dbReference>
<organism evidence="2 3">
    <name type="scientific">Sphingomonas gei</name>
    <dbReference type="NCBI Taxonomy" id="1395960"/>
    <lineage>
        <taxon>Bacteria</taxon>
        <taxon>Pseudomonadati</taxon>
        <taxon>Pseudomonadota</taxon>
        <taxon>Alphaproteobacteria</taxon>
        <taxon>Sphingomonadales</taxon>
        <taxon>Sphingomonadaceae</taxon>
        <taxon>Sphingomonas</taxon>
    </lineage>
</organism>
<dbReference type="AlphaFoldDB" id="A0A4S1XE47"/>
<evidence type="ECO:0000259" key="1">
    <source>
        <dbReference type="Pfam" id="PF08281"/>
    </source>
</evidence>
<dbReference type="Gene3D" id="1.10.10.10">
    <property type="entry name" value="Winged helix-like DNA-binding domain superfamily/Winged helix DNA-binding domain"/>
    <property type="match status" value="1"/>
</dbReference>
<gene>
    <name evidence="2" type="ORF">E5A73_09970</name>
</gene>
<dbReference type="Pfam" id="PF08281">
    <property type="entry name" value="Sigma70_r4_2"/>
    <property type="match status" value="1"/>
</dbReference>
<accession>A0A4S1XE47</accession>
<dbReference type="InterPro" id="IPR036388">
    <property type="entry name" value="WH-like_DNA-bd_sf"/>
</dbReference>
<proteinExistence type="predicted"/>
<sequence length="89" mass="10205">MLEGLTDAEIIARLEIGLRRMPKMRREIFLAIRLDDMGYPEISERTGLSVSQVERQFAQALLQLHRVLNDPAPVSGWKRLFRLITGKGD</sequence>
<dbReference type="GO" id="GO:0006352">
    <property type="term" value="P:DNA-templated transcription initiation"/>
    <property type="evidence" value="ECO:0007669"/>
    <property type="project" value="InterPro"/>
</dbReference>
<protein>
    <submittedName>
        <fullName evidence="2">RNA polymerase subunit sigma</fullName>
    </submittedName>
</protein>
<dbReference type="OrthoDB" id="7477632at2"/>
<dbReference type="EMBL" id="SRXT01000004">
    <property type="protein sequence ID" value="TGX53186.1"/>
    <property type="molecule type" value="Genomic_DNA"/>
</dbReference>
<dbReference type="SUPFAM" id="SSF88659">
    <property type="entry name" value="Sigma3 and sigma4 domains of RNA polymerase sigma factors"/>
    <property type="match status" value="1"/>
</dbReference>
<dbReference type="InterPro" id="IPR013249">
    <property type="entry name" value="RNA_pol_sigma70_r4_t2"/>
</dbReference>
<dbReference type="InterPro" id="IPR013324">
    <property type="entry name" value="RNA_pol_sigma_r3/r4-like"/>
</dbReference>
<dbReference type="GO" id="GO:0016987">
    <property type="term" value="F:sigma factor activity"/>
    <property type="evidence" value="ECO:0007669"/>
    <property type="project" value="InterPro"/>
</dbReference>
<dbReference type="RefSeq" id="WP_135963696.1">
    <property type="nucleotide sequence ID" value="NZ_SRXT01000004.1"/>
</dbReference>
<evidence type="ECO:0000313" key="2">
    <source>
        <dbReference type="EMBL" id="TGX53186.1"/>
    </source>
</evidence>
<evidence type="ECO:0000313" key="3">
    <source>
        <dbReference type="Proteomes" id="UP000306147"/>
    </source>
</evidence>
<reference evidence="2 3" key="1">
    <citation type="submission" date="2019-04" db="EMBL/GenBank/DDBJ databases">
        <title>Sphingomonas psychrotolerans sp. nov., isolated from soil in the Tianshan Mountains, Xinjiang, China.</title>
        <authorList>
            <person name="Luo Y."/>
            <person name="Sheng H."/>
        </authorList>
    </citation>
    <scope>NUCLEOTIDE SEQUENCE [LARGE SCALE GENOMIC DNA]</scope>
    <source>
        <strain evidence="2 3">ZFGT-11</strain>
    </source>
</reference>
<dbReference type="GO" id="GO:0003677">
    <property type="term" value="F:DNA binding"/>
    <property type="evidence" value="ECO:0007669"/>
    <property type="project" value="InterPro"/>
</dbReference>
<comment type="caution">
    <text evidence="2">The sequence shown here is derived from an EMBL/GenBank/DDBJ whole genome shotgun (WGS) entry which is preliminary data.</text>
</comment>
<keyword evidence="3" id="KW-1185">Reference proteome</keyword>
<feature type="domain" description="RNA polymerase sigma factor 70 region 4 type 2" evidence="1">
    <location>
        <begin position="18"/>
        <end position="64"/>
    </location>
</feature>